<keyword evidence="3" id="KW-1185">Reference proteome</keyword>
<evidence type="ECO:0000256" key="1">
    <source>
        <dbReference type="SAM" id="Coils"/>
    </source>
</evidence>
<evidence type="ECO:0000313" key="3">
    <source>
        <dbReference type="Proteomes" id="UP000198210"/>
    </source>
</evidence>
<evidence type="ECO:0000313" key="2">
    <source>
        <dbReference type="EMBL" id="SCG74474.1"/>
    </source>
</evidence>
<name>A0A1C5JV64_9ACTN</name>
<dbReference type="Gene3D" id="3.30.1310.10">
    <property type="entry name" value="Nucleoid-associated protein YbaB-like domain"/>
    <property type="match status" value="1"/>
</dbReference>
<dbReference type="InterPro" id="IPR004401">
    <property type="entry name" value="YbaB/EbfC"/>
</dbReference>
<proteinExistence type="predicted"/>
<keyword evidence="1" id="KW-0175">Coiled coil</keyword>
<sequence length="141" mass="14912">MPEHADDLDRLMSQTLDALRTAGGAGDGVDEVEHLRGEGGGLGGLIRVTARPGGLLESIEFDPRALRTDSVTLAEELVAAANAALEDLQAKVRQAAGDGLPSTEALMDRLREVQNTAVPRLAGFLGTLEQLRQQSSPRRSS</sequence>
<reference evidence="2 3" key="1">
    <citation type="submission" date="2016-06" db="EMBL/GenBank/DDBJ databases">
        <authorList>
            <person name="Kjaerup R.B."/>
            <person name="Dalgaard T.S."/>
            <person name="Juul-Madsen H.R."/>
        </authorList>
    </citation>
    <scope>NUCLEOTIDE SEQUENCE [LARGE SCALE GENOMIC DNA]</scope>
    <source>
        <strain evidence="2 3">DSM 45097</strain>
    </source>
</reference>
<accession>A0A1C5JV64</accession>
<feature type="coiled-coil region" evidence="1">
    <location>
        <begin position="71"/>
        <end position="98"/>
    </location>
</feature>
<dbReference type="Proteomes" id="UP000198210">
    <property type="component" value="Chromosome I"/>
</dbReference>
<keyword evidence="2" id="KW-0238">DNA-binding</keyword>
<dbReference type="AlphaFoldDB" id="A0A1C5JV64"/>
<organism evidence="2 3">
    <name type="scientific">Micromonospora siamensis</name>
    <dbReference type="NCBI Taxonomy" id="299152"/>
    <lineage>
        <taxon>Bacteria</taxon>
        <taxon>Bacillati</taxon>
        <taxon>Actinomycetota</taxon>
        <taxon>Actinomycetes</taxon>
        <taxon>Micromonosporales</taxon>
        <taxon>Micromonosporaceae</taxon>
        <taxon>Micromonospora</taxon>
    </lineage>
</organism>
<protein>
    <submittedName>
        <fullName evidence="2">YbaB/EbfC DNA-binding family protein</fullName>
    </submittedName>
</protein>
<dbReference type="InterPro" id="IPR036894">
    <property type="entry name" value="YbaB-like_sf"/>
</dbReference>
<dbReference type="SUPFAM" id="SSF82607">
    <property type="entry name" value="YbaB-like"/>
    <property type="match status" value="1"/>
</dbReference>
<dbReference type="RefSeq" id="WP_088972769.1">
    <property type="nucleotide sequence ID" value="NZ_JBHLYF010000029.1"/>
</dbReference>
<dbReference type="GO" id="GO:0003677">
    <property type="term" value="F:DNA binding"/>
    <property type="evidence" value="ECO:0007669"/>
    <property type="project" value="UniProtKB-KW"/>
</dbReference>
<gene>
    <name evidence="2" type="ORF">GA0074704_5045</name>
</gene>
<dbReference type="Pfam" id="PF02575">
    <property type="entry name" value="YbaB_DNA_bd"/>
    <property type="match status" value="1"/>
</dbReference>
<dbReference type="EMBL" id="LT607751">
    <property type="protein sequence ID" value="SCG74474.1"/>
    <property type="molecule type" value="Genomic_DNA"/>
</dbReference>